<dbReference type="Proteomes" id="UP000308760">
    <property type="component" value="Unassembled WGS sequence"/>
</dbReference>
<dbReference type="AlphaFoldDB" id="A0A4S8QKC1"/>
<accession>A0A4S8QKC1</accession>
<evidence type="ECO:0000313" key="1">
    <source>
        <dbReference type="EMBL" id="THV41879.1"/>
    </source>
</evidence>
<organism evidence="1 2">
    <name type="scientific">Glycomyces buryatensis</name>
    <dbReference type="NCBI Taxonomy" id="2570927"/>
    <lineage>
        <taxon>Bacteria</taxon>
        <taxon>Bacillati</taxon>
        <taxon>Actinomycetota</taxon>
        <taxon>Actinomycetes</taxon>
        <taxon>Glycomycetales</taxon>
        <taxon>Glycomycetaceae</taxon>
        <taxon>Glycomyces</taxon>
    </lineage>
</organism>
<dbReference type="RefSeq" id="WP_136534242.1">
    <property type="nucleotide sequence ID" value="NZ_STGY01000037.1"/>
</dbReference>
<keyword evidence="2" id="KW-1185">Reference proteome</keyword>
<dbReference type="InterPro" id="IPR037883">
    <property type="entry name" value="Knr4/Smi1-like_sf"/>
</dbReference>
<sequence length="184" mass="20680">MQQNLVELAALLSMSPVDAPAIDWTEVTRELGSELPADYRALIDMFGPGLIRGSDIIIYGPGCPNVYYDLVPESKQRIEDLEGLWSDVPPEDRPPHLFVPGTHLVNWATSGCGEYFYWIADATKPPETWTVSLEQGRDGAWEHFDLGCVDFLLAAFTGRIDTFYLRSLPERTYTYEPLKELPGP</sequence>
<comment type="caution">
    <text evidence="1">The sequence shown here is derived from an EMBL/GenBank/DDBJ whole genome shotgun (WGS) entry which is preliminary data.</text>
</comment>
<dbReference type="SUPFAM" id="SSF160631">
    <property type="entry name" value="SMI1/KNR4-like"/>
    <property type="match status" value="1"/>
</dbReference>
<reference evidence="2" key="1">
    <citation type="submission" date="2019-04" db="EMBL/GenBank/DDBJ databases">
        <title>Nocardioides xinjiangensis sp. nov.</title>
        <authorList>
            <person name="Liu S."/>
        </authorList>
    </citation>
    <scope>NUCLEOTIDE SEQUENCE [LARGE SCALE GENOMIC DNA]</scope>
    <source>
        <strain evidence="2">18</strain>
    </source>
</reference>
<reference evidence="1 2" key="2">
    <citation type="submission" date="2019-05" db="EMBL/GenBank/DDBJ databases">
        <title>Glycomyces buryatensis sp. nov.</title>
        <authorList>
            <person name="Nikitina E."/>
        </authorList>
    </citation>
    <scope>NUCLEOTIDE SEQUENCE [LARGE SCALE GENOMIC DNA]</scope>
    <source>
        <strain evidence="1 2">18</strain>
    </source>
</reference>
<name>A0A4S8QKC1_9ACTN</name>
<dbReference type="EMBL" id="STGY01000037">
    <property type="protein sequence ID" value="THV41879.1"/>
    <property type="molecule type" value="Genomic_DNA"/>
</dbReference>
<evidence type="ECO:0000313" key="2">
    <source>
        <dbReference type="Proteomes" id="UP000308760"/>
    </source>
</evidence>
<gene>
    <name evidence="1" type="ORF">FAB82_09160</name>
</gene>
<evidence type="ECO:0008006" key="3">
    <source>
        <dbReference type="Google" id="ProtNLM"/>
    </source>
</evidence>
<protein>
    <recommendedName>
        <fullName evidence="3">SMI1/KNR4 family protein</fullName>
    </recommendedName>
</protein>
<dbReference type="OrthoDB" id="5572373at2"/>
<proteinExistence type="predicted"/>